<evidence type="ECO:0000256" key="1">
    <source>
        <dbReference type="SAM" id="SignalP"/>
    </source>
</evidence>
<keyword evidence="3" id="KW-1185">Reference proteome</keyword>
<evidence type="ECO:0000313" key="2">
    <source>
        <dbReference type="EMBL" id="KRS14517.1"/>
    </source>
</evidence>
<feature type="chain" id="PRO_5006664098" description="Excinuclease ABC subunit A" evidence="1">
    <location>
        <begin position="22"/>
        <end position="113"/>
    </location>
</feature>
<dbReference type="AlphaFoldDB" id="A0A0T5P054"/>
<organism evidence="2 3">
    <name type="scientific">Roseovarius atlanticus</name>
    <dbReference type="NCBI Taxonomy" id="1641875"/>
    <lineage>
        <taxon>Bacteria</taxon>
        <taxon>Pseudomonadati</taxon>
        <taxon>Pseudomonadota</taxon>
        <taxon>Alphaproteobacteria</taxon>
        <taxon>Rhodobacterales</taxon>
        <taxon>Roseobacteraceae</taxon>
        <taxon>Roseovarius</taxon>
    </lineage>
</organism>
<gene>
    <name evidence="2" type="ORF">XM53_02025</name>
</gene>
<dbReference type="STRING" id="1641875.XM53_02025"/>
<name>A0A0T5P054_9RHOB</name>
<protein>
    <recommendedName>
        <fullName evidence="4">Excinuclease ABC subunit A</fullName>
    </recommendedName>
</protein>
<dbReference type="Proteomes" id="UP000051295">
    <property type="component" value="Unassembled WGS sequence"/>
</dbReference>
<accession>A0A0T5P054</accession>
<comment type="caution">
    <text evidence="2">The sequence shown here is derived from an EMBL/GenBank/DDBJ whole genome shotgun (WGS) entry which is preliminary data.</text>
</comment>
<feature type="signal peptide" evidence="1">
    <location>
        <begin position="1"/>
        <end position="21"/>
    </location>
</feature>
<keyword evidence="1" id="KW-0732">Signal</keyword>
<evidence type="ECO:0000313" key="3">
    <source>
        <dbReference type="Proteomes" id="UP000051295"/>
    </source>
</evidence>
<sequence>MWKPVLTVSIVAMSLAGPVAAKSNGCPPGLAKKAVPCVPPGQAKKHSGYDRDHYDGYRRGDVIRGDYVIIRDPGRYGLDPYGTYYRVGDQVLRVDRDTREVLDLIGAAARILN</sequence>
<proteinExistence type="predicted"/>
<evidence type="ECO:0008006" key="4">
    <source>
        <dbReference type="Google" id="ProtNLM"/>
    </source>
</evidence>
<dbReference type="EMBL" id="LAXJ01000002">
    <property type="protein sequence ID" value="KRS14517.1"/>
    <property type="molecule type" value="Genomic_DNA"/>
</dbReference>
<reference evidence="2 3" key="1">
    <citation type="submission" date="2015-04" db="EMBL/GenBank/DDBJ databases">
        <title>The draft genome sequence of Roseovarius sp.R12b.</title>
        <authorList>
            <person name="Li G."/>
            <person name="Lai Q."/>
            <person name="Shao Z."/>
            <person name="Yan P."/>
        </authorList>
    </citation>
    <scope>NUCLEOTIDE SEQUENCE [LARGE SCALE GENOMIC DNA]</scope>
    <source>
        <strain evidence="2 3">R12B</strain>
    </source>
</reference>
<dbReference type="RefSeq" id="WP_057789749.1">
    <property type="nucleotide sequence ID" value="NZ_LAXJ01000002.1"/>
</dbReference>
<dbReference type="OrthoDB" id="7666115at2"/>
<dbReference type="PATRIC" id="fig|1641875.4.peg.1496"/>